<keyword evidence="1" id="KW-0812">Transmembrane</keyword>
<dbReference type="SUPFAM" id="SSF48452">
    <property type="entry name" value="TPR-like"/>
    <property type="match status" value="1"/>
</dbReference>
<dbReference type="PATRIC" id="fig|1107881.3.peg.2215"/>
<evidence type="ECO:0000313" key="1">
    <source>
        <dbReference type="EMBL" id="EHK77970.1"/>
    </source>
</evidence>
<dbReference type="InterPro" id="IPR011990">
    <property type="entry name" value="TPR-like_helical_dom_sf"/>
</dbReference>
<dbReference type="PANTHER" id="PTHR12558:SF13">
    <property type="entry name" value="CELL DIVISION CYCLE PROTEIN 27 HOMOLOG"/>
    <property type="match status" value="1"/>
</dbReference>
<evidence type="ECO:0000313" key="2">
    <source>
        <dbReference type="Proteomes" id="UP000004038"/>
    </source>
</evidence>
<proteinExistence type="predicted"/>
<name>H0FYB6_RHIML</name>
<dbReference type="AlphaFoldDB" id="H0FYB6"/>
<gene>
    <name evidence="1" type="ORF">SM0020_10960</name>
</gene>
<reference evidence="1 2" key="1">
    <citation type="journal article" date="2012" name="J. Bacteriol.">
        <title>Draft Genome Sequence of Sinorhizobium meliloti CCNWSX0020, a Nitrogen-Fixing Symbiont with Copper Tolerance Capability Isolated from Lead-Zinc Mine Tailings.</title>
        <authorList>
            <person name="Li Z."/>
            <person name="Ma Z."/>
            <person name="Hao X."/>
            <person name="Wei G."/>
        </authorList>
    </citation>
    <scope>NUCLEOTIDE SEQUENCE [LARGE SCALE GENOMIC DNA]</scope>
    <source>
        <strain evidence="1 2">CCNWSX0020</strain>
    </source>
</reference>
<accession>H0FYB6</accession>
<dbReference type="Gene3D" id="3.40.50.10610">
    <property type="entry name" value="ABC-type transport auxiliary lipoprotein component"/>
    <property type="match status" value="1"/>
</dbReference>
<organism evidence="1 2">
    <name type="scientific">Sinorhizobium meliloti CCNWSX0020</name>
    <dbReference type="NCBI Taxonomy" id="1107881"/>
    <lineage>
        <taxon>Bacteria</taxon>
        <taxon>Pseudomonadati</taxon>
        <taxon>Pseudomonadota</taxon>
        <taxon>Alphaproteobacteria</taxon>
        <taxon>Hyphomicrobiales</taxon>
        <taxon>Rhizobiaceae</taxon>
        <taxon>Sinorhizobium/Ensifer group</taxon>
        <taxon>Sinorhizobium</taxon>
    </lineage>
</organism>
<dbReference type="Proteomes" id="UP000004038">
    <property type="component" value="Unassembled WGS sequence"/>
</dbReference>
<dbReference type="EMBL" id="AGVV01000016">
    <property type="protein sequence ID" value="EHK77970.1"/>
    <property type="molecule type" value="Genomic_DNA"/>
</dbReference>
<dbReference type="PANTHER" id="PTHR12558">
    <property type="entry name" value="CELL DIVISION CYCLE 16,23,27"/>
    <property type="match status" value="1"/>
</dbReference>
<dbReference type="Pfam" id="PF14559">
    <property type="entry name" value="TPR_19"/>
    <property type="match status" value="1"/>
</dbReference>
<dbReference type="Gene3D" id="1.25.40.10">
    <property type="entry name" value="Tetratricopeptide repeat domain"/>
    <property type="match status" value="1"/>
</dbReference>
<sequence>MLKITHVEDGKPPCEDEIRAQLHRIITSTEFPNVGRGAAFLTFIVEEALAGRSSRIKGYTIALEVFKRDEKFTQEDNVVRIQAGRLRRVLERYYLTAGQADPIRIDIPKGGYAPVFTWSAPALVEAEHDSAASADGKERQVPVDQSGWIPEWRTVSGIAAAAVILVGAAYWISTRSAFAPIDGTGTVGPDEPTLIIAPFADLGDGPDSKLYAMGFTEELLTTLPRFKEIKVFGRETSNELMPNVDARQIRDQIGARYLLSGGVRVAGARMRVTARLVNTRDGAILWSQNYDNNLRSRDLFAIQADVASQVATAVAQPYGIVAQADAARPPPDDRGAYECTLSFYAYRVELSPERHAVVRDCLESAVARYPTFATAWAMLSIIYLDQGRFQFNPVAATVSPLERALQTARQAAQAEPGNTRALQALMNALFFTQQPEEAIRVGERALAINPNDTELMGEFGALLNLVGQWQRGAVLLDQAIALNPGGGGFYRGSRALASAMLGDYRRAVQEIRQADLQKFPIFHLVAAMIFAEAGMEVDARREGEIFVKMRPDFMANVIAEMEQRNMQPVDQTRFLAAMRKAGMPVPATAERMSGASSPPSEVQLR</sequence>
<protein>
    <submittedName>
        <fullName evidence="1">Transmembrane adenylate cyclase</fullName>
    </submittedName>
</protein>
<keyword evidence="1" id="KW-0472">Membrane</keyword>